<dbReference type="InterPro" id="IPR007197">
    <property type="entry name" value="rSAM"/>
</dbReference>
<name>A0A315ZY62_9FIRM</name>
<dbReference type="Proteomes" id="UP000254051">
    <property type="component" value="Unassembled WGS sequence"/>
</dbReference>
<keyword evidence="4" id="KW-0479">Metal-binding</keyword>
<dbReference type="GO" id="GO:0046872">
    <property type="term" value="F:metal ion binding"/>
    <property type="evidence" value="ECO:0007669"/>
    <property type="project" value="UniProtKB-KW"/>
</dbReference>
<reference evidence="9" key="1">
    <citation type="submission" date="2017-07" db="EMBL/GenBank/DDBJ databases">
        <authorList>
            <person name="Varghese N."/>
            <person name="Submissions S."/>
        </authorList>
    </citation>
    <scope>NUCLEOTIDE SEQUENCE [LARGE SCALE GENOMIC DNA]</scope>
    <source>
        <strain evidence="9">NLAE-zl-C134</strain>
    </source>
</reference>
<proteinExistence type="predicted"/>
<dbReference type="GO" id="GO:0051539">
    <property type="term" value="F:4 iron, 4 sulfur cluster binding"/>
    <property type="evidence" value="ECO:0007669"/>
    <property type="project" value="UniProtKB-KW"/>
</dbReference>
<organism evidence="8 9">
    <name type="scientific">Faecalicatena contorta</name>
    <dbReference type="NCBI Taxonomy" id="39482"/>
    <lineage>
        <taxon>Bacteria</taxon>
        <taxon>Bacillati</taxon>
        <taxon>Bacillota</taxon>
        <taxon>Clostridia</taxon>
        <taxon>Lachnospirales</taxon>
        <taxon>Lachnospiraceae</taxon>
        <taxon>Faecalicatena</taxon>
    </lineage>
</organism>
<dbReference type="InterPro" id="IPR023821">
    <property type="entry name" value="rSAM_TatD-assoc"/>
</dbReference>
<dbReference type="NCBIfam" id="TIGR04038">
    <property type="entry name" value="tatD_link_rSAM"/>
    <property type="match status" value="1"/>
</dbReference>
<keyword evidence="5" id="KW-0408">Iron</keyword>
<dbReference type="Gene3D" id="3.20.20.70">
    <property type="entry name" value="Aldolase class I"/>
    <property type="match status" value="1"/>
</dbReference>
<dbReference type="SUPFAM" id="SSF102114">
    <property type="entry name" value="Radical SAM enzymes"/>
    <property type="match status" value="1"/>
</dbReference>
<evidence type="ECO:0000256" key="3">
    <source>
        <dbReference type="ARBA" id="ARBA00022691"/>
    </source>
</evidence>
<dbReference type="CDD" id="cd01335">
    <property type="entry name" value="Radical_SAM"/>
    <property type="match status" value="1"/>
</dbReference>
<dbReference type="SFLD" id="SFLDS00029">
    <property type="entry name" value="Radical_SAM"/>
    <property type="match status" value="1"/>
</dbReference>
<dbReference type="EMBL" id="UHJJ01000004">
    <property type="protein sequence ID" value="SUQ14024.1"/>
    <property type="molecule type" value="Genomic_DNA"/>
</dbReference>
<comment type="cofactor">
    <cofactor evidence="1">
        <name>[4Fe-4S] cluster</name>
        <dbReference type="ChEBI" id="CHEBI:49883"/>
    </cofactor>
</comment>
<keyword evidence="9" id="KW-1185">Reference proteome</keyword>
<gene>
    <name evidence="8" type="ORF">SAMN05216529_104341</name>
</gene>
<accession>A0A315ZY62</accession>
<evidence type="ECO:0000256" key="4">
    <source>
        <dbReference type="ARBA" id="ARBA00022723"/>
    </source>
</evidence>
<dbReference type="NCBIfam" id="TIGR04100">
    <property type="entry name" value="rSAM_pair_X"/>
    <property type="match status" value="1"/>
</dbReference>
<dbReference type="GO" id="GO:0003824">
    <property type="term" value="F:catalytic activity"/>
    <property type="evidence" value="ECO:0007669"/>
    <property type="project" value="InterPro"/>
</dbReference>
<dbReference type="PANTHER" id="PTHR30352">
    <property type="entry name" value="PYRUVATE FORMATE-LYASE-ACTIVATING ENZYME"/>
    <property type="match status" value="1"/>
</dbReference>
<evidence type="ECO:0000256" key="2">
    <source>
        <dbReference type="ARBA" id="ARBA00022485"/>
    </source>
</evidence>
<evidence type="ECO:0000256" key="1">
    <source>
        <dbReference type="ARBA" id="ARBA00001966"/>
    </source>
</evidence>
<sequence>MADILYVYRNQVYANITNLCDCRCTFCIRSHGDGVGDAETLWHKADPTLEEIKAAMDEFDFDGRKELVYCGYGEPTCALENLVESARYAKEKYGMSIRVNTNGLGNLYHNKDIIPILAEVVDSVSISLNAPTREAYINVTRPRFENAFEGMLDFTSECKDYIQQVKLTIVDVLSEEEIKASQELADSLGVELRIRRFAG</sequence>
<dbReference type="OrthoDB" id="6258756at2"/>
<evidence type="ECO:0000256" key="5">
    <source>
        <dbReference type="ARBA" id="ARBA00023004"/>
    </source>
</evidence>
<feature type="domain" description="Radical SAM core" evidence="7">
    <location>
        <begin position="6"/>
        <end position="199"/>
    </location>
</feature>
<evidence type="ECO:0000256" key="6">
    <source>
        <dbReference type="ARBA" id="ARBA00023014"/>
    </source>
</evidence>
<evidence type="ECO:0000259" key="7">
    <source>
        <dbReference type="PROSITE" id="PS51918"/>
    </source>
</evidence>
<dbReference type="PANTHER" id="PTHR30352:SF5">
    <property type="entry name" value="PYRUVATE FORMATE-LYASE 1-ACTIVATING ENZYME"/>
    <property type="match status" value="1"/>
</dbReference>
<dbReference type="InterPro" id="IPR023822">
    <property type="entry name" value="rSAM_TatD-assoc_bac"/>
</dbReference>
<dbReference type="PROSITE" id="PS51918">
    <property type="entry name" value="RADICAL_SAM"/>
    <property type="match status" value="1"/>
</dbReference>
<dbReference type="InterPro" id="IPR013785">
    <property type="entry name" value="Aldolase_TIM"/>
</dbReference>
<dbReference type="RefSeq" id="WP_109710504.1">
    <property type="nucleotide sequence ID" value="NZ_QGDS01000004.1"/>
</dbReference>
<evidence type="ECO:0000313" key="8">
    <source>
        <dbReference type="EMBL" id="SUQ14024.1"/>
    </source>
</evidence>
<evidence type="ECO:0000313" key="9">
    <source>
        <dbReference type="Proteomes" id="UP000254051"/>
    </source>
</evidence>
<protein>
    <submittedName>
        <fullName evidence="8">Radical SAM enzyme, TIGR04100 family</fullName>
    </submittedName>
</protein>
<dbReference type="Pfam" id="PF04055">
    <property type="entry name" value="Radical_SAM"/>
    <property type="match status" value="1"/>
</dbReference>
<dbReference type="InterPro" id="IPR034457">
    <property type="entry name" value="Organic_radical-activating"/>
</dbReference>
<keyword evidence="3" id="KW-0949">S-adenosyl-L-methionine</keyword>
<dbReference type="AlphaFoldDB" id="A0A315ZY62"/>
<dbReference type="SFLD" id="SFLDG01111">
    <property type="entry name" value="Uncharacterised_Radical_SAM_Su"/>
    <property type="match status" value="1"/>
</dbReference>
<keyword evidence="6" id="KW-0411">Iron-sulfur</keyword>
<dbReference type="InterPro" id="IPR058240">
    <property type="entry name" value="rSAM_sf"/>
</dbReference>
<keyword evidence="2" id="KW-0004">4Fe-4S</keyword>